<evidence type="ECO:0000313" key="2">
    <source>
        <dbReference type="EMBL" id="TWU12838.1"/>
    </source>
</evidence>
<comment type="caution">
    <text evidence="2">The sequence shown here is derived from an EMBL/GenBank/DDBJ whole genome shotgun (WGS) entry which is preliminary data.</text>
</comment>
<feature type="transmembrane region" description="Helical" evidence="1">
    <location>
        <begin position="6"/>
        <end position="29"/>
    </location>
</feature>
<protein>
    <submittedName>
        <fullName evidence="2">Uncharacterized protein</fullName>
    </submittedName>
</protein>
<gene>
    <name evidence="2" type="ORF">CA54_16640</name>
</gene>
<organism evidence="2 3">
    <name type="scientific">Symmachiella macrocystis</name>
    <dbReference type="NCBI Taxonomy" id="2527985"/>
    <lineage>
        <taxon>Bacteria</taxon>
        <taxon>Pseudomonadati</taxon>
        <taxon>Planctomycetota</taxon>
        <taxon>Planctomycetia</taxon>
        <taxon>Planctomycetales</taxon>
        <taxon>Planctomycetaceae</taxon>
        <taxon>Symmachiella</taxon>
    </lineage>
</organism>
<keyword evidence="1" id="KW-0472">Membrane</keyword>
<evidence type="ECO:0000313" key="3">
    <source>
        <dbReference type="Proteomes" id="UP000320735"/>
    </source>
</evidence>
<name>A0A5C6BLB8_9PLAN</name>
<dbReference type="EMBL" id="SJPP01000001">
    <property type="protein sequence ID" value="TWU12838.1"/>
    <property type="molecule type" value="Genomic_DNA"/>
</dbReference>
<proteinExistence type="predicted"/>
<keyword evidence="3" id="KW-1185">Reference proteome</keyword>
<keyword evidence="1" id="KW-1133">Transmembrane helix</keyword>
<reference evidence="2 3" key="1">
    <citation type="submission" date="2019-02" db="EMBL/GenBank/DDBJ databases">
        <title>Deep-cultivation of Planctomycetes and their phenomic and genomic characterization uncovers novel biology.</title>
        <authorList>
            <person name="Wiegand S."/>
            <person name="Jogler M."/>
            <person name="Boedeker C."/>
            <person name="Pinto D."/>
            <person name="Vollmers J."/>
            <person name="Rivas-Marin E."/>
            <person name="Kohn T."/>
            <person name="Peeters S.H."/>
            <person name="Heuer A."/>
            <person name="Rast P."/>
            <person name="Oberbeckmann S."/>
            <person name="Bunk B."/>
            <person name="Jeske O."/>
            <person name="Meyerdierks A."/>
            <person name="Storesund J.E."/>
            <person name="Kallscheuer N."/>
            <person name="Luecker S."/>
            <person name="Lage O.M."/>
            <person name="Pohl T."/>
            <person name="Merkel B.J."/>
            <person name="Hornburger P."/>
            <person name="Mueller R.-W."/>
            <person name="Bruemmer F."/>
            <person name="Labrenz M."/>
            <person name="Spormann A.M."/>
            <person name="Op Den Camp H."/>
            <person name="Overmann J."/>
            <person name="Amann R."/>
            <person name="Jetten M.S.M."/>
            <person name="Mascher T."/>
            <person name="Medema M.H."/>
            <person name="Devos D.P."/>
            <person name="Kaster A.-K."/>
            <person name="Ovreas L."/>
            <person name="Rohde M."/>
            <person name="Galperin M.Y."/>
            <person name="Jogler C."/>
        </authorList>
    </citation>
    <scope>NUCLEOTIDE SEQUENCE [LARGE SCALE GENOMIC DNA]</scope>
    <source>
        <strain evidence="2 3">CA54</strain>
    </source>
</reference>
<accession>A0A5C6BLB8</accession>
<sequence length="107" mass="12304">MNVRQNYLTITARTTLILAAAAIFAVGIYTGRNWRSIDQLVHLRNDDQQAGYEFSERLLAKIKATQEQRRQKNELLEKNYSKVPLSRDGRTTVADFPPCFACLKTRD</sequence>
<dbReference type="AlphaFoldDB" id="A0A5C6BLB8"/>
<dbReference type="Proteomes" id="UP000320735">
    <property type="component" value="Unassembled WGS sequence"/>
</dbReference>
<evidence type="ECO:0000256" key="1">
    <source>
        <dbReference type="SAM" id="Phobius"/>
    </source>
</evidence>
<keyword evidence="1" id="KW-0812">Transmembrane</keyword>
<dbReference type="RefSeq" id="WP_146370255.1">
    <property type="nucleotide sequence ID" value="NZ_SJPP01000001.1"/>
</dbReference>